<evidence type="ECO:0000313" key="3">
    <source>
        <dbReference type="Proteomes" id="UP000267029"/>
    </source>
</evidence>
<accession>A0A0R3UCY6</accession>
<feature type="compositionally biased region" description="Basic and acidic residues" evidence="1">
    <location>
        <begin position="174"/>
        <end position="184"/>
    </location>
</feature>
<reference evidence="4" key="2">
    <citation type="submission" date="2019-11" db="UniProtKB">
        <authorList>
            <consortium name="WormBaseParasite"/>
        </authorList>
    </citation>
    <scope>IDENTIFICATION</scope>
</reference>
<keyword evidence="3" id="KW-1185">Reference proteome</keyword>
<dbReference type="WBParaSite" id="MCU_013844-RA">
    <property type="protein sequence ID" value="MCU_013844-RA"/>
    <property type="gene ID" value="MCU_013844"/>
</dbReference>
<dbReference type="Proteomes" id="UP000267029">
    <property type="component" value="Unassembled WGS sequence"/>
</dbReference>
<name>A0A0R3UCY6_MESCO</name>
<dbReference type="EMBL" id="UXSR01002297">
    <property type="protein sequence ID" value="VDD78782.1"/>
    <property type="molecule type" value="Genomic_DNA"/>
</dbReference>
<gene>
    <name evidence="2" type="ORF">MCOS_LOCUS4785</name>
</gene>
<protein>
    <submittedName>
        <fullName evidence="4">Phorbol-ester/DAG-type domain-containing protein</fullName>
    </submittedName>
</protein>
<evidence type="ECO:0000256" key="1">
    <source>
        <dbReference type="SAM" id="MobiDB-lite"/>
    </source>
</evidence>
<sequence>MYVCAREKPRPRKGQAIISQTRPHHHYHQYQSVCFLCGQLLRSAFVCLCDSDRRVCYHSRKLSPLWRWAPCQKQLSNSGLNDPAVFEKLFLTPPRTRHSTILVSGAWRSERRSARSSRPIDTAGMALACGRYTTWVNQAYTTACLCVHTVRILGKTKRKVRGRGGGLPSSGHGDINHPSRGRDI</sequence>
<organism evidence="4">
    <name type="scientific">Mesocestoides corti</name>
    <name type="common">Flatworm</name>
    <dbReference type="NCBI Taxonomy" id="53468"/>
    <lineage>
        <taxon>Eukaryota</taxon>
        <taxon>Metazoa</taxon>
        <taxon>Spiralia</taxon>
        <taxon>Lophotrochozoa</taxon>
        <taxon>Platyhelminthes</taxon>
        <taxon>Cestoda</taxon>
        <taxon>Eucestoda</taxon>
        <taxon>Cyclophyllidea</taxon>
        <taxon>Mesocestoididae</taxon>
        <taxon>Mesocestoides</taxon>
    </lineage>
</organism>
<reference evidence="2 3" key="1">
    <citation type="submission" date="2018-10" db="EMBL/GenBank/DDBJ databases">
        <authorList>
            <consortium name="Pathogen Informatics"/>
        </authorList>
    </citation>
    <scope>NUCLEOTIDE SEQUENCE [LARGE SCALE GENOMIC DNA]</scope>
</reference>
<proteinExistence type="predicted"/>
<evidence type="ECO:0000313" key="4">
    <source>
        <dbReference type="WBParaSite" id="MCU_013844-RA"/>
    </source>
</evidence>
<feature type="region of interest" description="Disordered" evidence="1">
    <location>
        <begin position="159"/>
        <end position="184"/>
    </location>
</feature>
<dbReference type="AlphaFoldDB" id="A0A0R3UCY6"/>
<evidence type="ECO:0000313" key="2">
    <source>
        <dbReference type="EMBL" id="VDD78782.1"/>
    </source>
</evidence>